<accession>A0A239IN82</accession>
<sequence>MRFQTPLVPARLLRRYKRFLADVVLEDTGEQVVVHCPNPGSMMGLQDDGMRIWVEPNDDPRKKLKFGWRLAELPGGHWAGIDTAVPNRVVREALEARAIPALAAYSQVRPEVRYGEGSRVDFLLNEPGLPDAWVEVKNVHLRRTDDWAEFPDSVTARGAKHLRELSRMVASGDRAVMLYLVQRTDCARFRLAGDLDPAYAAAFDAARAAGVEAICHGTVIDRAGVRIGEPLPVDTRPQAAEA</sequence>
<dbReference type="GO" id="GO:0003677">
    <property type="term" value="F:DNA binding"/>
    <property type="evidence" value="ECO:0007669"/>
    <property type="project" value="InterPro"/>
</dbReference>
<dbReference type="Proteomes" id="UP000198426">
    <property type="component" value="Unassembled WGS sequence"/>
</dbReference>
<evidence type="ECO:0000313" key="4">
    <source>
        <dbReference type="EMBL" id="SNS94991.1"/>
    </source>
</evidence>
<protein>
    <recommendedName>
        <fullName evidence="1">Sugar fermentation stimulation protein homolog</fullName>
    </recommendedName>
</protein>
<dbReference type="NCBIfam" id="TIGR00230">
    <property type="entry name" value="sfsA"/>
    <property type="match status" value="1"/>
</dbReference>
<gene>
    <name evidence="1" type="primary">sfsA</name>
    <name evidence="4" type="ORF">SAMN05421757_104471</name>
</gene>
<organism evidence="4 5">
    <name type="scientific">Tropicimonas sediminicola</name>
    <dbReference type="NCBI Taxonomy" id="1031541"/>
    <lineage>
        <taxon>Bacteria</taxon>
        <taxon>Pseudomonadati</taxon>
        <taxon>Pseudomonadota</taxon>
        <taxon>Alphaproteobacteria</taxon>
        <taxon>Rhodobacterales</taxon>
        <taxon>Roseobacteraceae</taxon>
        <taxon>Tropicimonas</taxon>
    </lineage>
</organism>
<comment type="similarity">
    <text evidence="1">Belongs to the SfsA family.</text>
</comment>
<proteinExistence type="inferred from homology"/>
<evidence type="ECO:0000259" key="3">
    <source>
        <dbReference type="Pfam" id="PF17746"/>
    </source>
</evidence>
<reference evidence="4 5" key="1">
    <citation type="submission" date="2017-06" db="EMBL/GenBank/DDBJ databases">
        <authorList>
            <person name="Kim H.J."/>
            <person name="Triplett B.A."/>
        </authorList>
    </citation>
    <scope>NUCLEOTIDE SEQUENCE [LARGE SCALE GENOMIC DNA]</scope>
    <source>
        <strain evidence="4 5">DSM 29339</strain>
    </source>
</reference>
<dbReference type="EMBL" id="FZOY01000004">
    <property type="protein sequence ID" value="SNS94991.1"/>
    <property type="molecule type" value="Genomic_DNA"/>
</dbReference>
<dbReference type="InterPro" id="IPR005224">
    <property type="entry name" value="SfsA"/>
</dbReference>
<dbReference type="OrthoDB" id="9802365at2"/>
<evidence type="ECO:0000313" key="5">
    <source>
        <dbReference type="Proteomes" id="UP000198426"/>
    </source>
</evidence>
<dbReference type="Pfam" id="PF03749">
    <property type="entry name" value="SfsA"/>
    <property type="match status" value="1"/>
</dbReference>
<feature type="domain" description="Sugar fermentation stimulation protein C-terminal" evidence="2">
    <location>
        <begin position="85"/>
        <end position="222"/>
    </location>
</feature>
<dbReference type="AlphaFoldDB" id="A0A239IN82"/>
<dbReference type="Gene3D" id="2.40.50.580">
    <property type="match status" value="1"/>
</dbReference>
<feature type="domain" description="SfsA N-terminal OB" evidence="3">
    <location>
        <begin position="13"/>
        <end position="81"/>
    </location>
</feature>
<name>A0A239IN82_9RHOB</name>
<dbReference type="Pfam" id="PF17746">
    <property type="entry name" value="SfsA_N"/>
    <property type="match status" value="1"/>
</dbReference>
<dbReference type="PANTHER" id="PTHR30545">
    <property type="entry name" value="SUGAR FERMENTATION STIMULATION PROTEIN A"/>
    <property type="match status" value="1"/>
</dbReference>
<dbReference type="RefSeq" id="WP_089233535.1">
    <property type="nucleotide sequence ID" value="NZ_FZOY01000004.1"/>
</dbReference>
<dbReference type="PANTHER" id="PTHR30545:SF2">
    <property type="entry name" value="SUGAR FERMENTATION STIMULATION PROTEIN A"/>
    <property type="match status" value="1"/>
</dbReference>
<keyword evidence="5" id="KW-1185">Reference proteome</keyword>
<dbReference type="HAMAP" id="MF_00095">
    <property type="entry name" value="SfsA"/>
    <property type="match status" value="1"/>
</dbReference>
<dbReference type="InterPro" id="IPR040452">
    <property type="entry name" value="SfsA_C"/>
</dbReference>
<dbReference type="CDD" id="cd22359">
    <property type="entry name" value="SfsA-like_bacterial"/>
    <property type="match status" value="1"/>
</dbReference>
<dbReference type="Gene3D" id="3.40.1350.60">
    <property type="match status" value="1"/>
</dbReference>
<evidence type="ECO:0000256" key="1">
    <source>
        <dbReference type="HAMAP-Rule" id="MF_00095"/>
    </source>
</evidence>
<evidence type="ECO:0000259" key="2">
    <source>
        <dbReference type="Pfam" id="PF03749"/>
    </source>
</evidence>
<dbReference type="InterPro" id="IPR041465">
    <property type="entry name" value="SfsA_N"/>
</dbReference>